<evidence type="ECO:0000313" key="4">
    <source>
        <dbReference type="Proteomes" id="UP001610335"/>
    </source>
</evidence>
<name>A0ABR4IER2_9EURO</name>
<protein>
    <submittedName>
        <fullName evidence="3">GLEYA domain-containing protein</fullName>
    </submittedName>
</protein>
<proteinExistence type="predicted"/>
<dbReference type="Pfam" id="PF10528">
    <property type="entry name" value="GLEYA"/>
    <property type="match status" value="1"/>
</dbReference>
<dbReference type="Gene3D" id="2.60.120.1560">
    <property type="match status" value="1"/>
</dbReference>
<keyword evidence="1" id="KW-0732">Signal</keyword>
<gene>
    <name evidence="3" type="ORF">BDW59DRAFT_161819</name>
</gene>
<sequence>MKWLLILFSIFLSAHSAPISDFPFPLLLCASTTTITIGGTYTRTLTSTVTSATGTTTVTAPPTTSVTRTTTTIYSPTSISCIRSATTFAPYPAPLGTLVPRDPAPQAPTGCPTLPPLTIIPPTISNQPCTCITGDYAITTTTTTTTTTTLSTTTTTPTQLQTLTETWIQPTPTAYPGLNYYQYLNGYNYNNANLPGLGGGSYATTHWLGNYSFYTSGRTRNINFASPNWPTGAPTCQLPGQPSATDCSQWTVVFQGFLAAREPGTYTVHSPTSSESANWQDNSGFWWGGEKAYDSYSDVNVDGGASGAGISGVTNSVAYTLAAGEFMPFTFIYSNGQGPAANRVDVRGPAGRVYPQDLDLFVPPCADSPFVP</sequence>
<dbReference type="EMBL" id="JBFXLS010000037">
    <property type="protein sequence ID" value="KAL2825343.1"/>
    <property type="molecule type" value="Genomic_DNA"/>
</dbReference>
<dbReference type="PROSITE" id="PS51820">
    <property type="entry name" value="PA14"/>
    <property type="match status" value="1"/>
</dbReference>
<keyword evidence="4" id="KW-1185">Reference proteome</keyword>
<feature type="domain" description="PA14" evidence="2">
    <location>
        <begin position="192"/>
        <end position="363"/>
    </location>
</feature>
<dbReference type="Proteomes" id="UP001610335">
    <property type="component" value="Unassembled WGS sequence"/>
</dbReference>
<dbReference type="InterPro" id="IPR018871">
    <property type="entry name" value="GLEYA_adhesin_domain"/>
</dbReference>
<evidence type="ECO:0000313" key="3">
    <source>
        <dbReference type="EMBL" id="KAL2825343.1"/>
    </source>
</evidence>
<evidence type="ECO:0000259" key="2">
    <source>
        <dbReference type="PROSITE" id="PS51820"/>
    </source>
</evidence>
<evidence type="ECO:0000256" key="1">
    <source>
        <dbReference type="SAM" id="SignalP"/>
    </source>
</evidence>
<organism evidence="3 4">
    <name type="scientific">Aspergillus cavernicola</name>
    <dbReference type="NCBI Taxonomy" id="176166"/>
    <lineage>
        <taxon>Eukaryota</taxon>
        <taxon>Fungi</taxon>
        <taxon>Dikarya</taxon>
        <taxon>Ascomycota</taxon>
        <taxon>Pezizomycotina</taxon>
        <taxon>Eurotiomycetes</taxon>
        <taxon>Eurotiomycetidae</taxon>
        <taxon>Eurotiales</taxon>
        <taxon>Aspergillaceae</taxon>
        <taxon>Aspergillus</taxon>
        <taxon>Aspergillus subgen. Nidulantes</taxon>
    </lineage>
</organism>
<reference evidence="3 4" key="1">
    <citation type="submission" date="2024-07" db="EMBL/GenBank/DDBJ databases">
        <title>Section-level genome sequencing and comparative genomics of Aspergillus sections Usti and Cavernicolus.</title>
        <authorList>
            <consortium name="Lawrence Berkeley National Laboratory"/>
            <person name="Nybo J.L."/>
            <person name="Vesth T.C."/>
            <person name="Theobald S."/>
            <person name="Frisvad J.C."/>
            <person name="Larsen T.O."/>
            <person name="Kjaerboelling I."/>
            <person name="Rothschild-Mancinelli K."/>
            <person name="Lyhne E.K."/>
            <person name="Kogle M.E."/>
            <person name="Barry K."/>
            <person name="Clum A."/>
            <person name="Na H."/>
            <person name="Ledsgaard L."/>
            <person name="Lin J."/>
            <person name="Lipzen A."/>
            <person name="Kuo A."/>
            <person name="Riley R."/>
            <person name="Mondo S."/>
            <person name="LaButti K."/>
            <person name="Haridas S."/>
            <person name="Pangalinan J."/>
            <person name="Salamov A.A."/>
            <person name="Simmons B.A."/>
            <person name="Magnuson J.K."/>
            <person name="Chen J."/>
            <person name="Drula E."/>
            <person name="Henrissat B."/>
            <person name="Wiebenga A."/>
            <person name="Lubbers R.J."/>
            <person name="Gomes A.C."/>
            <person name="Makela M.R."/>
            <person name="Stajich J."/>
            <person name="Grigoriev I.V."/>
            <person name="Mortensen U.H."/>
            <person name="De vries R.P."/>
            <person name="Baker S.E."/>
            <person name="Andersen M.R."/>
        </authorList>
    </citation>
    <scope>NUCLEOTIDE SEQUENCE [LARGE SCALE GENOMIC DNA]</scope>
    <source>
        <strain evidence="3 4">CBS 600.67</strain>
    </source>
</reference>
<dbReference type="InterPro" id="IPR037524">
    <property type="entry name" value="PA14/GLEYA"/>
</dbReference>
<comment type="caution">
    <text evidence="3">The sequence shown here is derived from an EMBL/GenBank/DDBJ whole genome shotgun (WGS) entry which is preliminary data.</text>
</comment>
<feature type="chain" id="PRO_5047326074" evidence="1">
    <location>
        <begin position="17"/>
        <end position="372"/>
    </location>
</feature>
<feature type="signal peptide" evidence="1">
    <location>
        <begin position="1"/>
        <end position="16"/>
    </location>
</feature>
<accession>A0ABR4IER2</accession>